<dbReference type="Proteomes" id="UP000254704">
    <property type="component" value="Unassembled WGS sequence"/>
</dbReference>
<evidence type="ECO:0000313" key="2">
    <source>
        <dbReference type="Proteomes" id="UP000254704"/>
    </source>
</evidence>
<accession>A0A379EUM5</accession>
<reference evidence="1 2" key="1">
    <citation type="submission" date="2018-06" db="EMBL/GenBank/DDBJ databases">
        <authorList>
            <consortium name="Pathogen Informatics"/>
            <person name="Doyle S."/>
        </authorList>
    </citation>
    <scope>NUCLEOTIDE SEQUENCE [LARGE SCALE GENOMIC DNA]</scope>
    <source>
        <strain evidence="1 2">NCTC11621</strain>
    </source>
</reference>
<dbReference type="AlphaFoldDB" id="A0A379EUM5"/>
<sequence length="100" mass="11697">MNYISYIIENRIMSSKIRKDKLIKEHNRLFFSSITKISLNKELLKSLLITLASLLFFSLPTQSYIDIPKIVNEIIQHNRLNNLKNDALYNGKKGTISYSY</sequence>
<evidence type="ECO:0000313" key="1">
    <source>
        <dbReference type="EMBL" id="SUC10046.1"/>
    </source>
</evidence>
<gene>
    <name evidence="1" type="ORF">NCTC11621_01086</name>
</gene>
<name>A0A379EUM5_9PAST</name>
<dbReference type="EMBL" id="UGTV01000015">
    <property type="protein sequence ID" value="SUC10046.1"/>
    <property type="molecule type" value="Genomic_DNA"/>
</dbReference>
<proteinExistence type="predicted"/>
<protein>
    <submittedName>
        <fullName evidence="1">Uncharacterized protein</fullName>
    </submittedName>
</protein>
<dbReference type="RefSeq" id="WP_115322858.1">
    <property type="nucleotide sequence ID" value="NZ_UGTV01000015.1"/>
</dbReference>
<organism evidence="1 2">
    <name type="scientific">Pasteurella canis</name>
    <dbReference type="NCBI Taxonomy" id="753"/>
    <lineage>
        <taxon>Bacteria</taxon>
        <taxon>Pseudomonadati</taxon>
        <taxon>Pseudomonadota</taxon>
        <taxon>Gammaproteobacteria</taxon>
        <taxon>Pasteurellales</taxon>
        <taxon>Pasteurellaceae</taxon>
        <taxon>Pasteurella</taxon>
    </lineage>
</organism>